<name>A0ACB8CPX2_DERSI</name>
<evidence type="ECO:0000313" key="1">
    <source>
        <dbReference type="EMBL" id="KAH7949013.1"/>
    </source>
</evidence>
<accession>A0ACB8CPX2</accession>
<comment type="caution">
    <text evidence="1">The sequence shown here is derived from an EMBL/GenBank/DDBJ whole genome shotgun (WGS) entry which is preliminary data.</text>
</comment>
<dbReference type="EMBL" id="CM023474">
    <property type="protein sequence ID" value="KAH7949013.1"/>
    <property type="molecule type" value="Genomic_DNA"/>
</dbReference>
<dbReference type="Proteomes" id="UP000821865">
    <property type="component" value="Chromosome 5"/>
</dbReference>
<keyword evidence="2" id="KW-1185">Reference proteome</keyword>
<evidence type="ECO:0000313" key="2">
    <source>
        <dbReference type="Proteomes" id="UP000821865"/>
    </source>
</evidence>
<proteinExistence type="predicted"/>
<protein>
    <submittedName>
        <fullName evidence="1">Uncharacterized protein</fullName>
    </submittedName>
</protein>
<reference evidence="1" key="1">
    <citation type="submission" date="2020-05" db="EMBL/GenBank/DDBJ databases">
        <title>Large-scale comparative analyses of tick genomes elucidate their genetic diversity and vector capacities.</title>
        <authorList>
            <person name="Jia N."/>
            <person name="Wang J."/>
            <person name="Shi W."/>
            <person name="Du L."/>
            <person name="Sun Y."/>
            <person name="Zhan W."/>
            <person name="Jiang J."/>
            <person name="Wang Q."/>
            <person name="Zhang B."/>
            <person name="Ji P."/>
            <person name="Sakyi L.B."/>
            <person name="Cui X."/>
            <person name="Yuan T."/>
            <person name="Jiang B."/>
            <person name="Yang W."/>
            <person name="Lam T.T.-Y."/>
            <person name="Chang Q."/>
            <person name="Ding S."/>
            <person name="Wang X."/>
            <person name="Zhu J."/>
            <person name="Ruan X."/>
            <person name="Zhao L."/>
            <person name="Wei J."/>
            <person name="Que T."/>
            <person name="Du C."/>
            <person name="Cheng J."/>
            <person name="Dai P."/>
            <person name="Han X."/>
            <person name="Huang E."/>
            <person name="Gao Y."/>
            <person name="Liu J."/>
            <person name="Shao H."/>
            <person name="Ye R."/>
            <person name="Li L."/>
            <person name="Wei W."/>
            <person name="Wang X."/>
            <person name="Wang C."/>
            <person name="Yang T."/>
            <person name="Huo Q."/>
            <person name="Li W."/>
            <person name="Guo W."/>
            <person name="Chen H."/>
            <person name="Zhou L."/>
            <person name="Ni X."/>
            <person name="Tian J."/>
            <person name="Zhou Y."/>
            <person name="Sheng Y."/>
            <person name="Liu T."/>
            <person name="Pan Y."/>
            <person name="Xia L."/>
            <person name="Li J."/>
            <person name="Zhao F."/>
            <person name="Cao W."/>
        </authorList>
    </citation>
    <scope>NUCLEOTIDE SEQUENCE</scope>
    <source>
        <strain evidence="1">Dsil-2018</strain>
    </source>
</reference>
<sequence length="223" mass="25175">MLQVSAEFEERWIMPHCVGATDGKHVNIEWPANSGTLDHNYKGSFSKSHLAVCDAHTERVFITITSAYDVTFYFILITCNSFLRSRRFCAGSCTWKLATAAVRVTAQGLHALHEDSRETHKRRVFKYRLSRARRVIENAFGILAQRWRTLRRPFKAKTDNINRFVAACIVLHSFLMKESSASSAAYCPPGSADSEDWEGRLSPGSWREEEAAGGALLPSKSTW</sequence>
<gene>
    <name evidence="1" type="ORF">HPB49_004171</name>
</gene>
<organism evidence="1 2">
    <name type="scientific">Dermacentor silvarum</name>
    <name type="common">Tick</name>
    <dbReference type="NCBI Taxonomy" id="543639"/>
    <lineage>
        <taxon>Eukaryota</taxon>
        <taxon>Metazoa</taxon>
        <taxon>Ecdysozoa</taxon>
        <taxon>Arthropoda</taxon>
        <taxon>Chelicerata</taxon>
        <taxon>Arachnida</taxon>
        <taxon>Acari</taxon>
        <taxon>Parasitiformes</taxon>
        <taxon>Ixodida</taxon>
        <taxon>Ixodoidea</taxon>
        <taxon>Ixodidae</taxon>
        <taxon>Rhipicephalinae</taxon>
        <taxon>Dermacentor</taxon>
    </lineage>
</organism>